<dbReference type="Pfam" id="PF13472">
    <property type="entry name" value="Lipase_GDSL_2"/>
    <property type="match status" value="1"/>
</dbReference>
<dbReference type="PANTHER" id="PTHR43695:SF1">
    <property type="entry name" value="RHAMNOGALACTURONAN ACETYLESTERASE"/>
    <property type="match status" value="1"/>
</dbReference>
<keyword evidence="5" id="KW-1185">Reference proteome</keyword>
<feature type="domain" description="SGNH hydrolase-type esterase" evidence="3">
    <location>
        <begin position="6"/>
        <end position="201"/>
    </location>
</feature>
<dbReference type="HOGENOM" id="CLU_065859_2_1_12"/>
<comment type="similarity">
    <text evidence="1">Belongs to the 'GDSL' lipolytic enzyme family.</text>
</comment>
<evidence type="ECO:0000313" key="5">
    <source>
        <dbReference type="Proteomes" id="UP000008466"/>
    </source>
</evidence>
<dbReference type="SUPFAM" id="SSF52266">
    <property type="entry name" value="SGNH hydrolase"/>
    <property type="match status" value="1"/>
</dbReference>
<evidence type="ECO:0000313" key="4">
    <source>
        <dbReference type="EMBL" id="ADY14485.1"/>
    </source>
</evidence>
<dbReference type="PANTHER" id="PTHR43695">
    <property type="entry name" value="PUTATIVE (AFU_ORTHOLOGUE AFUA_2G17250)-RELATED"/>
    <property type="match status" value="1"/>
</dbReference>
<dbReference type="STRING" id="158189.SpiBuddy_2674"/>
<dbReference type="RefSeq" id="WP_013608329.1">
    <property type="nucleotide sequence ID" value="NC_015152.1"/>
</dbReference>
<organism evidence="4 5">
    <name type="scientific">Sphaerochaeta globosa (strain ATCC BAA-1886 / DSM 22777 / Buddy)</name>
    <name type="common">Spirochaeta sp. (strain Buddy)</name>
    <dbReference type="NCBI Taxonomy" id="158189"/>
    <lineage>
        <taxon>Bacteria</taxon>
        <taxon>Pseudomonadati</taxon>
        <taxon>Spirochaetota</taxon>
        <taxon>Spirochaetia</taxon>
        <taxon>Spirochaetales</taxon>
        <taxon>Sphaerochaetaceae</taxon>
        <taxon>Sphaerochaeta</taxon>
    </lineage>
</organism>
<dbReference type="InterPro" id="IPR036514">
    <property type="entry name" value="SGNH_hydro_sf"/>
</dbReference>
<protein>
    <submittedName>
        <fullName evidence="4">Lipolytic protein G-D-S-L family</fullName>
    </submittedName>
</protein>
<dbReference type="CDD" id="cd01821">
    <property type="entry name" value="Rhamnogalacturan_acetylesterase_like"/>
    <property type="match status" value="1"/>
</dbReference>
<name>F0RT39_SPHGB</name>
<dbReference type="GO" id="GO:0016788">
    <property type="term" value="F:hydrolase activity, acting on ester bonds"/>
    <property type="evidence" value="ECO:0007669"/>
    <property type="project" value="UniProtKB-ARBA"/>
</dbReference>
<proteinExistence type="inferred from homology"/>
<dbReference type="Gene3D" id="3.40.50.1110">
    <property type="entry name" value="SGNH hydrolase"/>
    <property type="match status" value="1"/>
</dbReference>
<evidence type="ECO:0000259" key="3">
    <source>
        <dbReference type="Pfam" id="PF13472"/>
    </source>
</evidence>
<sequence length="223" mass="25460">MRQIFLLGDSTCAHKSDDKRPETGWGMALQPLVKKPWQILNLAQNGRSTKSFLDEGLFDCCLDQLTEGDWVFIQFGHNDSKEDEARHTDPWTTFQGNLLLMTDQVLARKAHPVLLTPICRRRFDERGNLVQTHGEYPMAILSLAESRGYAALDMTEKTFQLFNQLGPENSKMLFLHLKKGEHPNYPEGVADDTHLNEWGAQVIATLILSQLRDLYAFVPFLKD</sequence>
<dbReference type="InterPro" id="IPR037459">
    <property type="entry name" value="RhgT-like"/>
</dbReference>
<dbReference type="Proteomes" id="UP000008466">
    <property type="component" value="Chromosome"/>
</dbReference>
<dbReference type="InterPro" id="IPR013830">
    <property type="entry name" value="SGNH_hydro"/>
</dbReference>
<gene>
    <name evidence="4" type="ordered locus">SpiBuddy_2674</name>
</gene>
<accession>F0RT39</accession>
<evidence type="ECO:0000256" key="1">
    <source>
        <dbReference type="ARBA" id="ARBA00008668"/>
    </source>
</evidence>
<dbReference type="EMBL" id="CP002541">
    <property type="protein sequence ID" value="ADY14485.1"/>
    <property type="molecule type" value="Genomic_DNA"/>
</dbReference>
<dbReference type="eggNOG" id="COG2755">
    <property type="taxonomic scope" value="Bacteria"/>
</dbReference>
<dbReference type="AlphaFoldDB" id="F0RT39"/>
<keyword evidence="2" id="KW-0378">Hydrolase</keyword>
<evidence type="ECO:0000256" key="2">
    <source>
        <dbReference type="ARBA" id="ARBA00022801"/>
    </source>
</evidence>
<dbReference type="KEGG" id="sbu:SpiBuddy_2674"/>
<dbReference type="OrthoDB" id="9807041at2"/>
<reference evidence="5" key="1">
    <citation type="submission" date="2011-02" db="EMBL/GenBank/DDBJ databases">
        <title>Complete sequence of Spirochaeta sp. Buddy.</title>
        <authorList>
            <person name="Lucas S."/>
            <person name="Copeland A."/>
            <person name="Lapidus A."/>
            <person name="Cheng J.-F."/>
            <person name="Goodwin L."/>
            <person name="Pitluck S."/>
            <person name="Zeytun A."/>
            <person name="Detter J.C."/>
            <person name="Han C."/>
            <person name="Tapia R."/>
            <person name="Land M."/>
            <person name="Hauser L."/>
            <person name="Kyrpides N."/>
            <person name="Ivanova N."/>
            <person name="Mikhailova N."/>
            <person name="Pagani I."/>
            <person name="Ritalahti K.M."/>
            <person name="Loeffler F.E."/>
            <person name="Woyke T."/>
        </authorList>
    </citation>
    <scope>NUCLEOTIDE SEQUENCE [LARGE SCALE GENOMIC DNA]</scope>
    <source>
        <strain evidence="5">ATCC BAA-1886 / DSM 22777 / Buddy</strain>
    </source>
</reference>